<dbReference type="EMBL" id="BMKW01000020">
    <property type="protein sequence ID" value="GGJ41105.1"/>
    <property type="molecule type" value="Genomic_DNA"/>
</dbReference>
<dbReference type="AlphaFoldDB" id="A0A917P034"/>
<proteinExistence type="inferred from homology"/>
<dbReference type="Pfam" id="PF04828">
    <property type="entry name" value="GFA"/>
    <property type="match status" value="1"/>
</dbReference>
<dbReference type="SUPFAM" id="SSF51316">
    <property type="entry name" value="Mss4-like"/>
    <property type="match status" value="1"/>
</dbReference>
<accession>A0A917P034</accession>
<evidence type="ECO:0000256" key="4">
    <source>
        <dbReference type="ARBA" id="ARBA00023239"/>
    </source>
</evidence>
<sequence length="148" mass="16203">MGRSSVEMVARCLCGQFRAVVTGDLKSVAMCHCLACKRRSGSAFAYNAFYQTSDVRLEGTHKVHEREGQEGRKIRRLFCPECGTTVYSSGEKFPGICNIPVGAFADPDFPAPLVSLFEESKHAWVVPPPGIEHYVQGRAPGAVRPEAK</sequence>
<dbReference type="PROSITE" id="PS51891">
    <property type="entry name" value="CENP_V_GFA"/>
    <property type="match status" value="1"/>
</dbReference>
<reference evidence="6" key="2">
    <citation type="submission" date="2020-09" db="EMBL/GenBank/DDBJ databases">
        <authorList>
            <person name="Sun Q."/>
            <person name="Zhou Y."/>
        </authorList>
    </citation>
    <scope>NUCLEOTIDE SEQUENCE</scope>
    <source>
        <strain evidence="6">CGMCC 1.3617</strain>
    </source>
</reference>
<dbReference type="InterPro" id="IPR006913">
    <property type="entry name" value="CENP-V/GFA"/>
</dbReference>
<organism evidence="6 7">
    <name type="scientific">Neoroseomonas lacus</name>
    <dbReference type="NCBI Taxonomy" id="287609"/>
    <lineage>
        <taxon>Bacteria</taxon>
        <taxon>Pseudomonadati</taxon>
        <taxon>Pseudomonadota</taxon>
        <taxon>Alphaproteobacteria</taxon>
        <taxon>Acetobacterales</taxon>
        <taxon>Acetobacteraceae</taxon>
        <taxon>Neoroseomonas</taxon>
    </lineage>
</organism>
<keyword evidence="3" id="KW-0862">Zinc</keyword>
<evidence type="ECO:0000256" key="2">
    <source>
        <dbReference type="ARBA" id="ARBA00022723"/>
    </source>
</evidence>
<evidence type="ECO:0000259" key="5">
    <source>
        <dbReference type="PROSITE" id="PS51891"/>
    </source>
</evidence>
<keyword evidence="4" id="KW-0456">Lyase</keyword>
<evidence type="ECO:0000256" key="3">
    <source>
        <dbReference type="ARBA" id="ARBA00022833"/>
    </source>
</evidence>
<comment type="caution">
    <text evidence="6">The sequence shown here is derived from an EMBL/GenBank/DDBJ whole genome shotgun (WGS) entry which is preliminary data.</text>
</comment>
<evidence type="ECO:0000313" key="7">
    <source>
        <dbReference type="Proteomes" id="UP000661507"/>
    </source>
</evidence>
<keyword evidence="7" id="KW-1185">Reference proteome</keyword>
<keyword evidence="2" id="KW-0479">Metal-binding</keyword>
<name>A0A917P034_9PROT</name>
<comment type="similarity">
    <text evidence="1">Belongs to the Gfa family.</text>
</comment>
<dbReference type="GO" id="GO:0016846">
    <property type="term" value="F:carbon-sulfur lyase activity"/>
    <property type="evidence" value="ECO:0007669"/>
    <property type="project" value="InterPro"/>
</dbReference>
<dbReference type="GO" id="GO:0046872">
    <property type="term" value="F:metal ion binding"/>
    <property type="evidence" value="ECO:0007669"/>
    <property type="project" value="UniProtKB-KW"/>
</dbReference>
<protein>
    <submittedName>
        <fullName evidence="6">Aldehyde-activating protein</fullName>
    </submittedName>
</protein>
<dbReference type="PANTHER" id="PTHR33337">
    <property type="entry name" value="GFA DOMAIN-CONTAINING PROTEIN"/>
    <property type="match status" value="1"/>
</dbReference>
<evidence type="ECO:0000256" key="1">
    <source>
        <dbReference type="ARBA" id="ARBA00005495"/>
    </source>
</evidence>
<dbReference type="PANTHER" id="PTHR33337:SF40">
    <property type="entry name" value="CENP-V_GFA DOMAIN-CONTAINING PROTEIN-RELATED"/>
    <property type="match status" value="1"/>
</dbReference>
<evidence type="ECO:0000313" key="6">
    <source>
        <dbReference type="EMBL" id="GGJ41105.1"/>
    </source>
</evidence>
<reference evidence="6" key="1">
    <citation type="journal article" date="2014" name="Int. J. Syst. Evol. Microbiol.">
        <title>Complete genome sequence of Corynebacterium casei LMG S-19264T (=DSM 44701T), isolated from a smear-ripened cheese.</title>
        <authorList>
            <consortium name="US DOE Joint Genome Institute (JGI-PGF)"/>
            <person name="Walter F."/>
            <person name="Albersmeier A."/>
            <person name="Kalinowski J."/>
            <person name="Ruckert C."/>
        </authorList>
    </citation>
    <scope>NUCLEOTIDE SEQUENCE</scope>
    <source>
        <strain evidence="6">CGMCC 1.3617</strain>
    </source>
</reference>
<dbReference type="Proteomes" id="UP000661507">
    <property type="component" value="Unassembled WGS sequence"/>
</dbReference>
<feature type="domain" description="CENP-V/GFA" evidence="5">
    <location>
        <begin position="8"/>
        <end position="125"/>
    </location>
</feature>
<gene>
    <name evidence="6" type="ORF">GCM10011320_55920</name>
</gene>
<dbReference type="InterPro" id="IPR011057">
    <property type="entry name" value="Mss4-like_sf"/>
</dbReference>
<dbReference type="Gene3D" id="3.90.1590.10">
    <property type="entry name" value="glutathione-dependent formaldehyde- activating enzyme (gfa)"/>
    <property type="match status" value="1"/>
</dbReference>